<reference evidence="2" key="1">
    <citation type="submission" date="2017-08" db="EMBL/GenBank/DDBJ databases">
        <title>A dynamic microbial community with high functional redundancy inhabits the cold, oxic subseafloor aquifer.</title>
        <authorList>
            <person name="Tully B.J."/>
            <person name="Wheat C.G."/>
            <person name="Glazer B.T."/>
            <person name="Huber J.A."/>
        </authorList>
    </citation>
    <scope>NUCLEOTIDE SEQUENCE [LARGE SCALE GENOMIC DNA]</scope>
</reference>
<name>A0A2A4MTE2_9GAMM</name>
<accession>A0A2A4MTE2</accession>
<proteinExistence type="predicted"/>
<sequence>MTDFEPSAFEPSAALQTLRMRATLLAGIRSFFAERQVLEVETPLLARTTATDPHLQSMQVDAVQALRPSS</sequence>
<dbReference type="AlphaFoldDB" id="A0A2A4MTE2"/>
<dbReference type="InterPro" id="IPR045864">
    <property type="entry name" value="aa-tRNA-synth_II/BPL/LPL"/>
</dbReference>
<organism evidence="1 2">
    <name type="scientific">SAR86 cluster bacterium</name>
    <dbReference type="NCBI Taxonomy" id="2030880"/>
    <lineage>
        <taxon>Bacteria</taxon>
        <taxon>Pseudomonadati</taxon>
        <taxon>Pseudomonadota</taxon>
        <taxon>Gammaproteobacteria</taxon>
        <taxon>SAR86 cluster</taxon>
    </lineage>
</organism>
<dbReference type="Proteomes" id="UP000218172">
    <property type="component" value="Unassembled WGS sequence"/>
</dbReference>
<protein>
    <submittedName>
        <fullName evidence="1">Uncharacterized protein</fullName>
    </submittedName>
</protein>
<evidence type="ECO:0000313" key="1">
    <source>
        <dbReference type="EMBL" id="PCH63100.1"/>
    </source>
</evidence>
<comment type="caution">
    <text evidence="1">The sequence shown here is derived from an EMBL/GenBank/DDBJ whole genome shotgun (WGS) entry which is preliminary data.</text>
</comment>
<dbReference type="EMBL" id="NVQR01000026">
    <property type="protein sequence ID" value="PCH63100.1"/>
    <property type="molecule type" value="Genomic_DNA"/>
</dbReference>
<dbReference type="Gene3D" id="3.30.930.10">
    <property type="entry name" value="Bira Bifunctional Protein, Domain 2"/>
    <property type="match status" value="1"/>
</dbReference>
<evidence type="ECO:0000313" key="2">
    <source>
        <dbReference type="Proteomes" id="UP000218172"/>
    </source>
</evidence>
<dbReference type="SUPFAM" id="SSF55681">
    <property type="entry name" value="Class II aaRS and biotin synthetases"/>
    <property type="match status" value="1"/>
</dbReference>
<gene>
    <name evidence="1" type="ORF">COC19_01615</name>
</gene>
<feature type="non-terminal residue" evidence="1">
    <location>
        <position position="70"/>
    </location>
</feature>